<organism evidence="10 11">
    <name type="scientific">Paraglomus brasilianum</name>
    <dbReference type="NCBI Taxonomy" id="144538"/>
    <lineage>
        <taxon>Eukaryota</taxon>
        <taxon>Fungi</taxon>
        <taxon>Fungi incertae sedis</taxon>
        <taxon>Mucoromycota</taxon>
        <taxon>Glomeromycotina</taxon>
        <taxon>Glomeromycetes</taxon>
        <taxon>Paraglomerales</taxon>
        <taxon>Paraglomeraceae</taxon>
        <taxon>Paraglomus</taxon>
    </lineage>
</organism>
<keyword evidence="11" id="KW-1185">Reference proteome</keyword>
<dbReference type="PANTHER" id="PTHR31247">
    <property type="entry name" value="TRANSMEMBRANE PROTEIN 198 FAMILY MEMBER"/>
    <property type="match status" value="1"/>
</dbReference>
<evidence type="ECO:0000313" key="10">
    <source>
        <dbReference type="EMBL" id="CAG8582843.1"/>
    </source>
</evidence>
<dbReference type="PANTHER" id="PTHR31247:SF5">
    <property type="entry name" value="DUF4203 DOMAIN-CONTAINING PROTEIN"/>
    <property type="match status" value="1"/>
</dbReference>
<dbReference type="InterPro" id="IPR040236">
    <property type="entry name" value="TMEM198"/>
</dbReference>
<proteinExistence type="inferred from homology"/>
<gene>
    <name evidence="10" type="ORF">PBRASI_LOCUS6714</name>
</gene>
<evidence type="ECO:0000259" key="9">
    <source>
        <dbReference type="Pfam" id="PF13886"/>
    </source>
</evidence>
<evidence type="ECO:0000256" key="6">
    <source>
        <dbReference type="ARBA" id="ARBA00049737"/>
    </source>
</evidence>
<protein>
    <recommendedName>
        <fullName evidence="6">Transmembrane protein 198</fullName>
    </recommendedName>
</protein>
<dbReference type="InterPro" id="IPR025256">
    <property type="entry name" value="TM7S3/TM198-like_dom"/>
</dbReference>
<dbReference type="AlphaFoldDB" id="A0A9N9BZT3"/>
<feature type="transmembrane region" description="Helical" evidence="8">
    <location>
        <begin position="154"/>
        <end position="175"/>
    </location>
</feature>
<sequence length="334" mass="37436">KDKDENPSGIVTTLVHLTKYEISESSPTYNTTYGTPPTVLQTRLLWSNVIYGLLFISVGLLEVFYGYKYIRITLLVMGFLFWSSTATVTILMIDNAYNTTHSVFFYFIMWLLVGTTGGLLSFFCWHLGLMLTAAYGAFAFSVSLLAVGHVKIAAIRYTIIGILIIVACLITHIYLKDVIIVSTSIGGSFTVLYGVDEFIRIGFRDSFQLFFTDGEWRFTPNAGIYVLIACGFVLAVCGMIYEYKSHQHVIPDIKWNCGWTKDIQDDEQSNGQGEREKTNEVNGTTSKSTKSSNVECERDLENGISAPSVQNGQEEHVKNNNNDGWAKSVFGWLR</sequence>
<feature type="transmembrane region" description="Helical" evidence="8">
    <location>
        <begin position="72"/>
        <end position="91"/>
    </location>
</feature>
<feature type="non-terminal residue" evidence="10">
    <location>
        <position position="1"/>
    </location>
</feature>
<feature type="transmembrane region" description="Helical" evidence="8">
    <location>
        <begin position="103"/>
        <end position="123"/>
    </location>
</feature>
<dbReference type="Pfam" id="PF13886">
    <property type="entry name" value="TM7S3_TM198"/>
    <property type="match status" value="1"/>
</dbReference>
<keyword evidence="4 8" id="KW-1133">Transmembrane helix</keyword>
<evidence type="ECO:0000256" key="3">
    <source>
        <dbReference type="ARBA" id="ARBA00022692"/>
    </source>
</evidence>
<reference evidence="10" key="1">
    <citation type="submission" date="2021-06" db="EMBL/GenBank/DDBJ databases">
        <authorList>
            <person name="Kallberg Y."/>
            <person name="Tangrot J."/>
            <person name="Rosling A."/>
        </authorList>
    </citation>
    <scope>NUCLEOTIDE SEQUENCE</scope>
    <source>
        <strain evidence="10">BR232B</strain>
    </source>
</reference>
<evidence type="ECO:0000256" key="7">
    <source>
        <dbReference type="SAM" id="MobiDB-lite"/>
    </source>
</evidence>
<dbReference type="Proteomes" id="UP000789739">
    <property type="component" value="Unassembled WGS sequence"/>
</dbReference>
<feature type="transmembrane region" description="Helical" evidence="8">
    <location>
        <begin position="222"/>
        <end position="241"/>
    </location>
</feature>
<keyword evidence="5 8" id="KW-0472">Membrane</keyword>
<keyword evidence="3 8" id="KW-0812">Transmembrane</keyword>
<feature type="transmembrane region" description="Helical" evidence="8">
    <location>
        <begin position="129"/>
        <end position="147"/>
    </location>
</feature>
<comment type="similarity">
    <text evidence="2">Belongs to the TMEM198 family.</text>
</comment>
<dbReference type="GO" id="GO:0005886">
    <property type="term" value="C:plasma membrane"/>
    <property type="evidence" value="ECO:0007669"/>
    <property type="project" value="TreeGrafter"/>
</dbReference>
<name>A0A9N9BZT3_9GLOM</name>
<evidence type="ECO:0000256" key="5">
    <source>
        <dbReference type="ARBA" id="ARBA00023136"/>
    </source>
</evidence>
<evidence type="ECO:0000256" key="2">
    <source>
        <dbReference type="ARBA" id="ARBA00006244"/>
    </source>
</evidence>
<dbReference type="OrthoDB" id="102260at2759"/>
<feature type="region of interest" description="Disordered" evidence="7">
    <location>
        <begin position="265"/>
        <end position="322"/>
    </location>
</feature>
<comment type="caution">
    <text evidence="10">The sequence shown here is derived from an EMBL/GenBank/DDBJ whole genome shotgun (WGS) entry which is preliminary data.</text>
</comment>
<comment type="subcellular location">
    <subcellularLocation>
        <location evidence="1">Membrane</location>
        <topology evidence="1">Multi-pass membrane protein</topology>
    </subcellularLocation>
</comment>
<feature type="domain" description="TM7S3/TM198-like" evidence="9">
    <location>
        <begin position="53"/>
        <end position="241"/>
    </location>
</feature>
<evidence type="ECO:0000256" key="4">
    <source>
        <dbReference type="ARBA" id="ARBA00022989"/>
    </source>
</evidence>
<accession>A0A9N9BZT3</accession>
<dbReference type="EMBL" id="CAJVPI010000927">
    <property type="protein sequence ID" value="CAG8582843.1"/>
    <property type="molecule type" value="Genomic_DNA"/>
</dbReference>
<feature type="transmembrane region" description="Helical" evidence="8">
    <location>
        <begin position="44"/>
        <end position="66"/>
    </location>
</feature>
<evidence type="ECO:0000256" key="8">
    <source>
        <dbReference type="SAM" id="Phobius"/>
    </source>
</evidence>
<evidence type="ECO:0000256" key="1">
    <source>
        <dbReference type="ARBA" id="ARBA00004141"/>
    </source>
</evidence>
<evidence type="ECO:0000313" key="11">
    <source>
        <dbReference type="Proteomes" id="UP000789739"/>
    </source>
</evidence>